<organism evidence="3 4">
    <name type="scientific">Papaver nudicaule</name>
    <name type="common">Iceland poppy</name>
    <dbReference type="NCBI Taxonomy" id="74823"/>
    <lineage>
        <taxon>Eukaryota</taxon>
        <taxon>Viridiplantae</taxon>
        <taxon>Streptophyta</taxon>
        <taxon>Embryophyta</taxon>
        <taxon>Tracheophyta</taxon>
        <taxon>Spermatophyta</taxon>
        <taxon>Magnoliopsida</taxon>
        <taxon>Ranunculales</taxon>
        <taxon>Papaveraceae</taxon>
        <taxon>Papaveroideae</taxon>
        <taxon>Papaver</taxon>
    </lineage>
</organism>
<evidence type="ECO:0000313" key="3">
    <source>
        <dbReference type="EMBL" id="MCL7045172.1"/>
    </source>
</evidence>
<dbReference type="InterPro" id="IPR043151">
    <property type="entry name" value="BAH_sf"/>
</dbReference>
<evidence type="ECO:0000313" key="2">
    <source>
        <dbReference type="EMBL" id="MCL7037409.1"/>
    </source>
</evidence>
<proteinExistence type="predicted"/>
<dbReference type="SMART" id="SM00439">
    <property type="entry name" value="BAH"/>
    <property type="match status" value="1"/>
</dbReference>
<protein>
    <recommendedName>
        <fullName evidence="1">BAH domain-containing protein</fullName>
    </recommendedName>
</protein>
<keyword evidence="4" id="KW-1185">Reference proteome</keyword>
<dbReference type="PROSITE" id="PS51038">
    <property type="entry name" value="BAH"/>
    <property type="match status" value="1"/>
</dbReference>
<dbReference type="Gene3D" id="2.30.30.490">
    <property type="match status" value="1"/>
</dbReference>
<dbReference type="InterPro" id="IPR001025">
    <property type="entry name" value="BAH_dom"/>
</dbReference>
<dbReference type="EMBL" id="JAJJMA010266674">
    <property type="protein sequence ID" value="MCL7045172.1"/>
    <property type="molecule type" value="Genomic_DNA"/>
</dbReference>
<dbReference type="AlphaFoldDB" id="A0AA41VPN0"/>
<dbReference type="PANTHER" id="PTHR31917">
    <property type="entry name" value="AGENET DOMAIN-CONTAINING PROTEIN-RELATED"/>
    <property type="match status" value="1"/>
</dbReference>
<dbReference type="Proteomes" id="UP001177140">
    <property type="component" value="Unassembled WGS sequence"/>
</dbReference>
<name>A0AA41VPN0_PAPNU</name>
<feature type="domain" description="BAH" evidence="1">
    <location>
        <begin position="161"/>
        <end position="280"/>
    </location>
</feature>
<dbReference type="GO" id="GO:0003682">
    <property type="term" value="F:chromatin binding"/>
    <property type="evidence" value="ECO:0007669"/>
    <property type="project" value="InterPro"/>
</dbReference>
<dbReference type="Pfam" id="PF01426">
    <property type="entry name" value="BAH"/>
    <property type="match status" value="1"/>
</dbReference>
<reference evidence="3" key="1">
    <citation type="submission" date="2022-03" db="EMBL/GenBank/DDBJ databases">
        <title>A functionally conserved STORR gene fusion in Papaver species that diverged 16.8 million years ago.</title>
        <authorList>
            <person name="Catania T."/>
        </authorList>
    </citation>
    <scope>NUCLEOTIDE SEQUENCE</scope>
    <source>
        <strain evidence="3">S-191538</strain>
    </source>
</reference>
<dbReference type="Pfam" id="PF05641">
    <property type="entry name" value="Agenet"/>
    <property type="match status" value="1"/>
</dbReference>
<evidence type="ECO:0000259" key="1">
    <source>
        <dbReference type="PROSITE" id="PS51038"/>
    </source>
</evidence>
<sequence>MSEDFNGFLEWNEHFISQEKGNRVVHYYLKDLNGDSILAVVGTERSVRHMIYVVSDEFLQTYGSETSITACYKWRSKREVVDWLTSLLSKQLAHNCSELRKDDSMQVPFNGLTSPRTHLRYPMSRFSRKPKGQTSDIVWSGDAWTCAKQLTHYPSFCRNKITIAIYSFVLVMAKEEKPYLAYLEDMYEDRKGLKKVKVRWFHDNQEIEGSRAQSNSNPREVYITPYVQVVSAECVDGPATVLTPEHHEKCLGVLPQMYSTKIHLCYRQFRNNTVKPYDLTKLRGYFEQPILMCLEEEKEFSNGGTIKKGVKRSRSCRGRQRIVTSHSGLRISGPRPMTVKYMGSNTFFSQHLKVEQKIELLSQDSGIRGCWFRCTILQITQKQVKIRYDDLLDENDVAGNLEEWVPSFRSAAPDKLGMRSSRRPMIRPCRSDRDVGDSQEIGAAVDAWWNDGWWEGVVTDTSYCGDPDNLQVYFPGENLLSTFQRSNLRSSRDWVGDQWVDVKPEPNIVSLVSAAVGVKVSSLL</sequence>
<dbReference type="CDD" id="cd20405">
    <property type="entry name" value="Tudor_Agenet_AtDUF_rpt1_3"/>
    <property type="match status" value="1"/>
</dbReference>
<evidence type="ECO:0000313" key="4">
    <source>
        <dbReference type="Proteomes" id="UP001177140"/>
    </source>
</evidence>
<dbReference type="InterPro" id="IPR014002">
    <property type="entry name" value="Agenet_dom_plant"/>
</dbReference>
<dbReference type="InterPro" id="IPR008395">
    <property type="entry name" value="Agenet-like_dom"/>
</dbReference>
<dbReference type="PANTHER" id="PTHR31917:SF101">
    <property type="entry name" value="OS07G0607300 PROTEIN"/>
    <property type="match status" value="1"/>
</dbReference>
<dbReference type="SMART" id="SM00743">
    <property type="entry name" value="Agenet"/>
    <property type="match status" value="2"/>
</dbReference>
<accession>A0AA41VPN0</accession>
<comment type="caution">
    <text evidence="3">The sequence shown here is derived from an EMBL/GenBank/DDBJ whole genome shotgun (WGS) entry which is preliminary data.</text>
</comment>
<gene>
    <name evidence="2" type="ORF">MKW94_013244</name>
    <name evidence="3" type="ORF">MKW94_025058</name>
</gene>
<dbReference type="EMBL" id="JAJJMA010178573">
    <property type="protein sequence ID" value="MCL7037409.1"/>
    <property type="molecule type" value="Genomic_DNA"/>
</dbReference>